<evidence type="ECO:0000313" key="8">
    <source>
        <dbReference type="Proteomes" id="UP000192393"/>
    </source>
</evidence>
<evidence type="ECO:0000256" key="4">
    <source>
        <dbReference type="ARBA" id="ARBA00023136"/>
    </source>
</evidence>
<feature type="transmembrane region" description="Helical" evidence="5">
    <location>
        <begin position="119"/>
        <end position="140"/>
    </location>
</feature>
<sequence length="424" mass="48632">MFDKAPNLYSNKFLTEMAKVVRRQIREIFGDTLNKAFLPFIEVFVWIAALLLLDFLLQKIFGGIFGLIAKHSKFTWIKKFYTHKVFRSLIHFIPLNILISINPYVFQRYHGFDEFADKFINLIIIVLILRFLFRVIDAIIDINDAEASHTTVGVRTFGQMIKIFVAFFGILTFIATLIDVKIGQILTVLGALTAVVLLIFRDSILGFVSGLQIASSKSIKVGDWISVSKYSIQGIVKEINLAVTKIENFDKTVSTVPTYDLIASEVTNHSWMTATNTRRIKRPIVFNVNSFSFCDEEMLSRFKKIDLISAYIQLKEEELKESNKNITNKDYVINGRQLTNIGVFRKYAENYLSNRNDISKSDKIVVRQLELTSQGLPLEISCFASSSDMIEFERIQSDIFDHLISASKEFDLEISQPFVIQHHD</sequence>
<keyword evidence="4 5" id="KW-0472">Membrane</keyword>
<dbReference type="Gene3D" id="2.30.30.60">
    <property type="match status" value="1"/>
</dbReference>
<dbReference type="GO" id="GO:0071470">
    <property type="term" value="P:cellular response to osmotic stress"/>
    <property type="evidence" value="ECO:0007669"/>
    <property type="project" value="InterPro"/>
</dbReference>
<evidence type="ECO:0000259" key="6">
    <source>
        <dbReference type="Pfam" id="PF00924"/>
    </source>
</evidence>
<evidence type="ECO:0000256" key="3">
    <source>
        <dbReference type="ARBA" id="ARBA00022989"/>
    </source>
</evidence>
<feature type="domain" description="Mechanosensitive ion channel MscS" evidence="6">
    <location>
        <begin position="202"/>
        <end position="270"/>
    </location>
</feature>
<organism evidence="7 8">
    <name type="scientific">Moheibacter sediminis</name>
    <dbReference type="NCBI Taxonomy" id="1434700"/>
    <lineage>
        <taxon>Bacteria</taxon>
        <taxon>Pseudomonadati</taxon>
        <taxon>Bacteroidota</taxon>
        <taxon>Flavobacteriia</taxon>
        <taxon>Flavobacteriales</taxon>
        <taxon>Weeksellaceae</taxon>
        <taxon>Moheibacter</taxon>
    </lineage>
</organism>
<evidence type="ECO:0000256" key="1">
    <source>
        <dbReference type="ARBA" id="ARBA00004370"/>
    </source>
</evidence>
<dbReference type="InterPro" id="IPR006685">
    <property type="entry name" value="MscS_channel_2nd"/>
</dbReference>
<comment type="subcellular location">
    <subcellularLocation>
        <location evidence="1">Membrane</location>
    </subcellularLocation>
</comment>
<name>A0A1W2BCR4_9FLAO</name>
<feature type="transmembrane region" description="Helical" evidence="5">
    <location>
        <begin position="160"/>
        <end position="178"/>
    </location>
</feature>
<evidence type="ECO:0000313" key="7">
    <source>
        <dbReference type="EMBL" id="SMC70813.1"/>
    </source>
</evidence>
<dbReference type="InterPro" id="IPR023408">
    <property type="entry name" value="MscS_beta-dom_sf"/>
</dbReference>
<dbReference type="Proteomes" id="UP000192393">
    <property type="component" value="Unassembled WGS sequence"/>
</dbReference>
<feature type="transmembrane region" description="Helical" evidence="5">
    <location>
        <begin position="89"/>
        <end position="107"/>
    </location>
</feature>
<dbReference type="SUPFAM" id="SSF50182">
    <property type="entry name" value="Sm-like ribonucleoproteins"/>
    <property type="match status" value="1"/>
</dbReference>
<dbReference type="GO" id="GO:0008381">
    <property type="term" value="F:mechanosensitive monoatomic ion channel activity"/>
    <property type="evidence" value="ECO:0007669"/>
    <property type="project" value="InterPro"/>
</dbReference>
<keyword evidence="3 5" id="KW-1133">Transmembrane helix</keyword>
<dbReference type="GO" id="GO:0005886">
    <property type="term" value="C:plasma membrane"/>
    <property type="evidence" value="ECO:0007669"/>
    <property type="project" value="TreeGrafter"/>
</dbReference>
<evidence type="ECO:0000256" key="5">
    <source>
        <dbReference type="SAM" id="Phobius"/>
    </source>
</evidence>
<feature type="transmembrane region" description="Helical" evidence="5">
    <location>
        <begin position="43"/>
        <end position="68"/>
    </location>
</feature>
<dbReference type="EMBL" id="FWXS01000006">
    <property type="protein sequence ID" value="SMC70813.1"/>
    <property type="molecule type" value="Genomic_DNA"/>
</dbReference>
<feature type="transmembrane region" description="Helical" evidence="5">
    <location>
        <begin position="184"/>
        <end position="200"/>
    </location>
</feature>
<dbReference type="InterPro" id="IPR030192">
    <property type="entry name" value="YbdG"/>
</dbReference>
<dbReference type="PANTHER" id="PTHR30414:SF0">
    <property type="entry name" value="MINICONDUCTANCE MECHANOSENSITIVE CHANNEL YBDG"/>
    <property type="match status" value="1"/>
</dbReference>
<reference evidence="7 8" key="1">
    <citation type="submission" date="2017-04" db="EMBL/GenBank/DDBJ databases">
        <authorList>
            <person name="Afonso C.L."/>
            <person name="Miller P.J."/>
            <person name="Scott M.A."/>
            <person name="Spackman E."/>
            <person name="Goraichik I."/>
            <person name="Dimitrov K.M."/>
            <person name="Suarez D.L."/>
            <person name="Swayne D.E."/>
        </authorList>
    </citation>
    <scope>NUCLEOTIDE SEQUENCE [LARGE SCALE GENOMIC DNA]</scope>
    <source>
        <strain evidence="7 8">CGMCC 1.12708</strain>
    </source>
</reference>
<proteinExistence type="predicted"/>
<dbReference type="InterPro" id="IPR010920">
    <property type="entry name" value="LSM_dom_sf"/>
</dbReference>
<dbReference type="PANTHER" id="PTHR30414">
    <property type="entry name" value="MINICONDUCTANCE MECHANOSENSITIVE CHANNEL YBDG"/>
    <property type="match status" value="1"/>
</dbReference>
<accession>A0A1W2BCR4</accession>
<protein>
    <submittedName>
        <fullName evidence="7">Miniconductance mechanosensitive channel</fullName>
    </submittedName>
</protein>
<dbReference type="STRING" id="1434700.SAMN06296427_10676"/>
<gene>
    <name evidence="7" type="ORF">SAMN06296427_10676</name>
</gene>
<keyword evidence="8" id="KW-1185">Reference proteome</keyword>
<keyword evidence="2 5" id="KW-0812">Transmembrane</keyword>
<dbReference type="Pfam" id="PF00924">
    <property type="entry name" value="MS_channel_2nd"/>
    <property type="match status" value="1"/>
</dbReference>
<evidence type="ECO:0000256" key="2">
    <source>
        <dbReference type="ARBA" id="ARBA00022692"/>
    </source>
</evidence>
<dbReference type="AlphaFoldDB" id="A0A1W2BCR4"/>